<evidence type="ECO:0008006" key="3">
    <source>
        <dbReference type="Google" id="ProtNLM"/>
    </source>
</evidence>
<dbReference type="InterPro" id="IPR011990">
    <property type="entry name" value="TPR-like_helical_dom_sf"/>
</dbReference>
<dbReference type="SUPFAM" id="SSF48452">
    <property type="entry name" value="TPR-like"/>
    <property type="match status" value="1"/>
</dbReference>
<proteinExistence type="predicted"/>
<accession>A0ABQ6ZFE4</accession>
<sequence length="202" mass="22507">MAAALASAVLSAHAQSVPKPKEFYFDEDKSTARPIIVVEGEGEPQVQALVRERERGRRHVEATAQLAHIAAAEGRAELADQLYLQAVSATEAKGTVGRAIRWNYGWDLYRAGQFEPALMQWSEIVTAYGSPSWAPPTLALVLWRLDRKQEAVAWFGAAVRTEPGAWMDARNFASRLPDWRQEDRDMLAEVLGAWQANPPVWP</sequence>
<comment type="caution">
    <text evidence="1">The sequence shown here is derived from an EMBL/GenBank/DDBJ whole genome shotgun (WGS) entry which is preliminary data.</text>
</comment>
<protein>
    <recommendedName>
        <fullName evidence="3">Tetratricopeptide repeat protein</fullName>
    </recommendedName>
</protein>
<evidence type="ECO:0000313" key="2">
    <source>
        <dbReference type="Proteomes" id="UP000781710"/>
    </source>
</evidence>
<gene>
    <name evidence="1" type="ORF">CSC78_12960</name>
</gene>
<dbReference type="Proteomes" id="UP000781710">
    <property type="component" value="Unassembled WGS sequence"/>
</dbReference>
<organism evidence="1 2">
    <name type="scientific">Pseudoxanthomonas japonensis</name>
    <dbReference type="NCBI Taxonomy" id="69284"/>
    <lineage>
        <taxon>Bacteria</taxon>
        <taxon>Pseudomonadati</taxon>
        <taxon>Pseudomonadota</taxon>
        <taxon>Gammaproteobacteria</taxon>
        <taxon>Lysobacterales</taxon>
        <taxon>Lysobacteraceae</taxon>
        <taxon>Pseudoxanthomonas</taxon>
    </lineage>
</organism>
<dbReference type="Gene3D" id="1.25.40.10">
    <property type="entry name" value="Tetratricopeptide repeat domain"/>
    <property type="match status" value="1"/>
</dbReference>
<keyword evidence="2" id="KW-1185">Reference proteome</keyword>
<reference evidence="1 2" key="1">
    <citation type="submission" date="2017-10" db="EMBL/GenBank/DDBJ databases">
        <title>Whole genome sequencing of members of genus Pseudoxanthomonas.</title>
        <authorList>
            <person name="Kumar S."/>
            <person name="Bansal K."/>
            <person name="Kaur A."/>
            <person name="Patil P."/>
            <person name="Sharma S."/>
            <person name="Patil P.B."/>
        </authorList>
    </citation>
    <scope>NUCLEOTIDE SEQUENCE [LARGE SCALE GENOMIC DNA]</scope>
    <source>
        <strain evidence="1 2">DSM 17109</strain>
    </source>
</reference>
<evidence type="ECO:0000313" key="1">
    <source>
        <dbReference type="EMBL" id="KAF1724274.1"/>
    </source>
</evidence>
<dbReference type="EMBL" id="PDWW01000019">
    <property type="protein sequence ID" value="KAF1724274.1"/>
    <property type="molecule type" value="Genomic_DNA"/>
</dbReference>
<name>A0ABQ6ZFE4_9GAMM</name>